<dbReference type="Proteomes" id="UP001283361">
    <property type="component" value="Unassembled WGS sequence"/>
</dbReference>
<evidence type="ECO:0000313" key="2">
    <source>
        <dbReference type="Proteomes" id="UP001283361"/>
    </source>
</evidence>
<proteinExistence type="predicted"/>
<keyword evidence="2" id="KW-1185">Reference proteome</keyword>
<evidence type="ECO:0000313" key="1">
    <source>
        <dbReference type="EMBL" id="KAK3763305.1"/>
    </source>
</evidence>
<name>A0AAE1DB13_9GAST</name>
<comment type="caution">
    <text evidence="1">The sequence shown here is derived from an EMBL/GenBank/DDBJ whole genome shotgun (WGS) entry which is preliminary data.</text>
</comment>
<dbReference type="AlphaFoldDB" id="A0AAE1DB13"/>
<sequence length="67" mass="7538">MHVFYRDSPSSHIDPNRAVRRNHFYFTYLSLSQRGSVSHGTSLLSSRSESQCPLLGSTVNIGPWGQD</sequence>
<dbReference type="EMBL" id="JAWDGP010004573">
    <property type="protein sequence ID" value="KAK3763305.1"/>
    <property type="molecule type" value="Genomic_DNA"/>
</dbReference>
<organism evidence="1 2">
    <name type="scientific">Elysia crispata</name>
    <name type="common">lettuce slug</name>
    <dbReference type="NCBI Taxonomy" id="231223"/>
    <lineage>
        <taxon>Eukaryota</taxon>
        <taxon>Metazoa</taxon>
        <taxon>Spiralia</taxon>
        <taxon>Lophotrochozoa</taxon>
        <taxon>Mollusca</taxon>
        <taxon>Gastropoda</taxon>
        <taxon>Heterobranchia</taxon>
        <taxon>Euthyneura</taxon>
        <taxon>Panpulmonata</taxon>
        <taxon>Sacoglossa</taxon>
        <taxon>Placobranchoidea</taxon>
        <taxon>Plakobranchidae</taxon>
        <taxon>Elysia</taxon>
    </lineage>
</organism>
<gene>
    <name evidence="1" type="ORF">RRG08_021128</name>
</gene>
<protein>
    <submittedName>
        <fullName evidence="1">Uncharacterized protein</fullName>
    </submittedName>
</protein>
<accession>A0AAE1DB13</accession>
<reference evidence="1" key="1">
    <citation type="journal article" date="2023" name="G3 (Bethesda)">
        <title>A reference genome for the long-term kleptoplast-retaining sea slug Elysia crispata morphotype clarki.</title>
        <authorList>
            <person name="Eastman K.E."/>
            <person name="Pendleton A.L."/>
            <person name="Shaikh M.A."/>
            <person name="Suttiyut T."/>
            <person name="Ogas R."/>
            <person name="Tomko P."/>
            <person name="Gavelis G."/>
            <person name="Widhalm J.R."/>
            <person name="Wisecaver J.H."/>
        </authorList>
    </citation>
    <scope>NUCLEOTIDE SEQUENCE</scope>
    <source>
        <strain evidence="1">ECLA1</strain>
    </source>
</reference>